<dbReference type="NCBIfam" id="TIGR02886">
    <property type="entry name" value="spore_II_AA"/>
    <property type="match status" value="1"/>
</dbReference>
<dbReference type="InterPro" id="IPR003658">
    <property type="entry name" value="Anti-sigma_ant"/>
</dbReference>
<dbReference type="EMBL" id="DXHX01000080">
    <property type="protein sequence ID" value="HIV74520.1"/>
    <property type="molecule type" value="Genomic_DNA"/>
</dbReference>
<dbReference type="GO" id="GO:0045152">
    <property type="term" value="F:antisigma factor binding"/>
    <property type="evidence" value="ECO:0007669"/>
    <property type="project" value="InterPro"/>
</dbReference>
<name>A0A9D1PLB7_9BACI</name>
<dbReference type="GO" id="GO:0030435">
    <property type="term" value="P:sporulation resulting in formation of a cellular spore"/>
    <property type="evidence" value="ECO:0007669"/>
    <property type="project" value="UniProtKB-KW"/>
</dbReference>
<keyword evidence="5" id="KW-0749">Sporulation</keyword>
<dbReference type="AlphaFoldDB" id="A0A9D1PLB7"/>
<evidence type="ECO:0000256" key="1">
    <source>
        <dbReference type="ARBA" id="ARBA00001976"/>
    </source>
</evidence>
<dbReference type="InterPro" id="IPR036513">
    <property type="entry name" value="STAS_dom_sf"/>
</dbReference>
<evidence type="ECO:0000256" key="3">
    <source>
        <dbReference type="ARBA" id="ARBA00020784"/>
    </source>
</evidence>
<dbReference type="PANTHER" id="PTHR33495:SF2">
    <property type="entry name" value="ANTI-SIGMA FACTOR ANTAGONIST TM_1081-RELATED"/>
    <property type="match status" value="1"/>
</dbReference>
<gene>
    <name evidence="8" type="primary">spoIIAA</name>
    <name evidence="8" type="ORF">H9895_05480</name>
</gene>
<comment type="similarity">
    <text evidence="2 6">Belongs to the anti-sigma-factor antagonist family.</text>
</comment>
<proteinExistence type="inferred from homology"/>
<dbReference type="CDD" id="cd07043">
    <property type="entry name" value="STAS_anti-anti-sigma_factors"/>
    <property type="match status" value="1"/>
</dbReference>
<organism evidence="8 9">
    <name type="scientific">Candidatus Pseudogracilibacillus intestinigallinarum</name>
    <dbReference type="NCBI Taxonomy" id="2838742"/>
    <lineage>
        <taxon>Bacteria</taxon>
        <taxon>Bacillati</taxon>
        <taxon>Bacillota</taxon>
        <taxon>Bacilli</taxon>
        <taxon>Bacillales</taxon>
        <taxon>Bacillaceae</taxon>
        <taxon>Pseudogracilibacillus</taxon>
    </lineage>
</organism>
<feature type="domain" description="STAS" evidence="7">
    <location>
        <begin position="3"/>
        <end position="113"/>
    </location>
</feature>
<reference evidence="8" key="1">
    <citation type="journal article" date="2021" name="PeerJ">
        <title>Extensive microbial diversity within the chicken gut microbiome revealed by metagenomics and culture.</title>
        <authorList>
            <person name="Gilroy R."/>
            <person name="Ravi A."/>
            <person name="Getino M."/>
            <person name="Pursley I."/>
            <person name="Horton D.L."/>
            <person name="Alikhan N.F."/>
            <person name="Baker D."/>
            <person name="Gharbi K."/>
            <person name="Hall N."/>
            <person name="Watson M."/>
            <person name="Adriaenssens E.M."/>
            <person name="Foster-Nyarko E."/>
            <person name="Jarju S."/>
            <person name="Secka A."/>
            <person name="Antonio M."/>
            <person name="Oren A."/>
            <person name="Chaudhuri R.R."/>
            <person name="La Ragione R."/>
            <person name="Hildebrand F."/>
            <person name="Pallen M.J."/>
        </authorList>
    </citation>
    <scope>NUCLEOTIDE SEQUENCE</scope>
    <source>
        <strain evidence="8">CHK169-2315</strain>
    </source>
</reference>
<dbReference type="Proteomes" id="UP000823937">
    <property type="component" value="Unassembled WGS sequence"/>
</dbReference>
<keyword evidence="4" id="KW-0597">Phosphoprotein</keyword>
<dbReference type="InterPro" id="IPR002645">
    <property type="entry name" value="STAS_dom"/>
</dbReference>
<evidence type="ECO:0000313" key="9">
    <source>
        <dbReference type="Proteomes" id="UP000823937"/>
    </source>
</evidence>
<dbReference type="PROSITE" id="PS50801">
    <property type="entry name" value="STAS"/>
    <property type="match status" value="1"/>
</dbReference>
<dbReference type="NCBIfam" id="TIGR00377">
    <property type="entry name" value="ant_ant_sig"/>
    <property type="match status" value="1"/>
</dbReference>
<dbReference type="Gene3D" id="3.30.750.24">
    <property type="entry name" value="STAS domain"/>
    <property type="match status" value="1"/>
</dbReference>
<evidence type="ECO:0000313" key="8">
    <source>
        <dbReference type="EMBL" id="HIV74520.1"/>
    </source>
</evidence>
<evidence type="ECO:0000256" key="2">
    <source>
        <dbReference type="ARBA" id="ARBA00009013"/>
    </source>
</evidence>
<dbReference type="SUPFAM" id="SSF52091">
    <property type="entry name" value="SpoIIaa-like"/>
    <property type="match status" value="1"/>
</dbReference>
<dbReference type="InterPro" id="IPR014237">
    <property type="entry name" value="Anti-sigma_F_ant"/>
</dbReference>
<evidence type="ECO:0000256" key="5">
    <source>
        <dbReference type="ARBA" id="ARBA00022969"/>
    </source>
</evidence>
<sequence>MALQSYFVQMDDVLIIRLDGELDHHATKELKRRWQEAIEREDIQHIVLNLEHLTFMDSSGIGIILGRYKEIEAKNGEIVICAVHPSVERLLTMAGIFKIIRKEASEETALLCLGGV</sequence>
<comment type="function">
    <text evidence="1">In the phosphorylated form it could act as an anti-anti-sigma factor that counteracts SpoIIAB and thus releases sigma f from inhibition.</text>
</comment>
<evidence type="ECO:0000259" key="7">
    <source>
        <dbReference type="PROSITE" id="PS50801"/>
    </source>
</evidence>
<dbReference type="GO" id="GO:0043856">
    <property type="term" value="F:anti-sigma factor antagonist activity"/>
    <property type="evidence" value="ECO:0007669"/>
    <property type="project" value="InterPro"/>
</dbReference>
<evidence type="ECO:0000256" key="4">
    <source>
        <dbReference type="ARBA" id="ARBA00022553"/>
    </source>
</evidence>
<accession>A0A9D1PLB7</accession>
<evidence type="ECO:0000256" key="6">
    <source>
        <dbReference type="RuleBase" id="RU003749"/>
    </source>
</evidence>
<reference evidence="8" key="2">
    <citation type="submission" date="2021-04" db="EMBL/GenBank/DDBJ databases">
        <authorList>
            <person name="Gilroy R."/>
        </authorList>
    </citation>
    <scope>NUCLEOTIDE SEQUENCE</scope>
    <source>
        <strain evidence="8">CHK169-2315</strain>
    </source>
</reference>
<dbReference type="PANTHER" id="PTHR33495">
    <property type="entry name" value="ANTI-SIGMA FACTOR ANTAGONIST TM_1081-RELATED-RELATED"/>
    <property type="match status" value="1"/>
</dbReference>
<protein>
    <recommendedName>
        <fullName evidence="3 6">Anti-sigma F factor antagonist</fullName>
    </recommendedName>
    <alternativeName>
        <fullName evidence="6">Stage II sporulation protein</fullName>
    </alternativeName>
</protein>
<dbReference type="Pfam" id="PF01740">
    <property type="entry name" value="STAS"/>
    <property type="match status" value="1"/>
</dbReference>
<comment type="caution">
    <text evidence="8">The sequence shown here is derived from an EMBL/GenBank/DDBJ whole genome shotgun (WGS) entry which is preliminary data.</text>
</comment>